<keyword evidence="1" id="KW-0472">Membrane</keyword>
<comment type="caution">
    <text evidence="2">The sequence shown here is derived from an EMBL/GenBank/DDBJ whole genome shotgun (WGS) entry which is preliminary data.</text>
</comment>
<sequence>MLKLANILLILAATSTALMAGLFYAWSCSVTIGLAKVPDTVYIASMQAMNRAIQNFAFFTCFFGTLLLLPLSTYLQYSAPASGRFWCLLAASLLYVIGVFGVTVVGNVPLNEALDAFHLSSASTQEIAAQRARFEGPWNRLNLVRAIAGTLSVIMVIIACLLPEEQA</sequence>
<reference evidence="2 3" key="1">
    <citation type="journal article" date="2013" name="Stand. Genomic Sci.">
        <title>Genomic Encyclopedia of Type Strains, Phase I: The one thousand microbial genomes (KMG-I) project.</title>
        <authorList>
            <person name="Kyrpides N.C."/>
            <person name="Woyke T."/>
            <person name="Eisen J.A."/>
            <person name="Garrity G."/>
            <person name="Lilburn T.G."/>
            <person name="Beck B.J."/>
            <person name="Whitman W.B."/>
            <person name="Hugenholtz P."/>
            <person name="Klenk H.P."/>
        </authorList>
    </citation>
    <scope>NUCLEOTIDE SEQUENCE [LARGE SCALE GENOMIC DNA]</scope>
    <source>
        <strain evidence="2 3">DSM 13484</strain>
    </source>
</reference>
<evidence type="ECO:0000256" key="1">
    <source>
        <dbReference type="SAM" id="Phobius"/>
    </source>
</evidence>
<dbReference type="InterPro" id="IPR013901">
    <property type="entry name" value="Anthrone_oxy"/>
</dbReference>
<feature type="transmembrane region" description="Helical" evidence="1">
    <location>
        <begin position="56"/>
        <end position="75"/>
    </location>
</feature>
<dbReference type="EMBL" id="VLLG01000004">
    <property type="protein sequence ID" value="TWI86741.1"/>
    <property type="molecule type" value="Genomic_DNA"/>
</dbReference>
<dbReference type="Pfam" id="PF08592">
    <property type="entry name" value="Anthrone_oxy"/>
    <property type="match status" value="1"/>
</dbReference>
<name>A0A562SZQ1_CHIJA</name>
<dbReference type="AlphaFoldDB" id="A0A562SZQ1"/>
<dbReference type="RefSeq" id="WP_145716780.1">
    <property type="nucleotide sequence ID" value="NZ_BAAAFY010000004.1"/>
</dbReference>
<feature type="transmembrane region" description="Helical" evidence="1">
    <location>
        <begin position="87"/>
        <end position="110"/>
    </location>
</feature>
<keyword evidence="1" id="KW-0812">Transmembrane</keyword>
<proteinExistence type="predicted"/>
<keyword evidence="3" id="KW-1185">Reference proteome</keyword>
<protein>
    <submittedName>
        <fullName evidence="2">Putative membrane protein</fullName>
    </submittedName>
</protein>
<evidence type="ECO:0000313" key="2">
    <source>
        <dbReference type="EMBL" id="TWI86741.1"/>
    </source>
</evidence>
<organism evidence="2 3">
    <name type="scientific">Chitinophaga japonensis</name>
    <name type="common">Flexibacter japonensis</name>
    <dbReference type="NCBI Taxonomy" id="104662"/>
    <lineage>
        <taxon>Bacteria</taxon>
        <taxon>Pseudomonadati</taxon>
        <taxon>Bacteroidota</taxon>
        <taxon>Chitinophagia</taxon>
        <taxon>Chitinophagales</taxon>
        <taxon>Chitinophagaceae</taxon>
        <taxon>Chitinophaga</taxon>
    </lineage>
</organism>
<accession>A0A562SZQ1</accession>
<feature type="transmembrane region" description="Helical" evidence="1">
    <location>
        <begin position="143"/>
        <end position="162"/>
    </location>
</feature>
<dbReference type="Proteomes" id="UP000316778">
    <property type="component" value="Unassembled WGS sequence"/>
</dbReference>
<keyword evidence="1" id="KW-1133">Transmembrane helix</keyword>
<evidence type="ECO:0000313" key="3">
    <source>
        <dbReference type="Proteomes" id="UP000316778"/>
    </source>
</evidence>
<gene>
    <name evidence="2" type="ORF">LX66_4004</name>
</gene>
<dbReference type="OrthoDB" id="772592at2"/>